<dbReference type="Gene3D" id="2.40.260.10">
    <property type="entry name" value="Sortase"/>
    <property type="match status" value="1"/>
</dbReference>
<dbReference type="EMBL" id="FPHT01000111">
    <property type="protein sequence ID" value="SFV80614.1"/>
    <property type="molecule type" value="Genomic_DNA"/>
</dbReference>
<accession>A0A1W1DH15</accession>
<dbReference type="GO" id="GO:0016787">
    <property type="term" value="F:hydrolase activity"/>
    <property type="evidence" value="ECO:0007669"/>
    <property type="project" value="UniProtKB-KW"/>
</dbReference>
<reference evidence="2" key="1">
    <citation type="submission" date="2016-10" db="EMBL/GenBank/DDBJ databases">
        <authorList>
            <person name="de Groot N.N."/>
        </authorList>
    </citation>
    <scope>NUCLEOTIDE SEQUENCE</scope>
</reference>
<dbReference type="NCBIfam" id="TIGR03784">
    <property type="entry name" value="marine_sortase"/>
    <property type="match status" value="1"/>
</dbReference>
<dbReference type="InterPro" id="IPR041999">
    <property type="entry name" value="Sortase_D_1"/>
</dbReference>
<gene>
    <name evidence="2" type="ORF">MNB_SUP05-12-432</name>
</gene>
<organism evidence="2">
    <name type="scientific">hydrothermal vent metagenome</name>
    <dbReference type="NCBI Taxonomy" id="652676"/>
    <lineage>
        <taxon>unclassified sequences</taxon>
        <taxon>metagenomes</taxon>
        <taxon>ecological metagenomes</taxon>
    </lineage>
</organism>
<dbReference type="InterPro" id="IPR005754">
    <property type="entry name" value="Sortase"/>
</dbReference>
<dbReference type="SUPFAM" id="SSF63817">
    <property type="entry name" value="Sortase"/>
    <property type="match status" value="1"/>
</dbReference>
<proteinExistence type="predicted"/>
<dbReference type="AlphaFoldDB" id="A0A1W1DH15"/>
<name>A0A1W1DH15_9ZZZZ</name>
<dbReference type="Pfam" id="PF04203">
    <property type="entry name" value="Sortase"/>
    <property type="match status" value="1"/>
</dbReference>
<sequence length="186" mass="20606">MNKSLLLGIIGITTFAYGAYIPIKAELAQYLIQSAWNVSNNTGYQVKPWNWMDSHPVMRLSSVKHDQDLIVLSGDTGNVLAFAPGYNVETNYPGRSGTTLISGHRDTHFSFLQTVSVGDEFKLDSMLDNNDYTYEVSNIKIIDSDKNDIIINDNQSELKLVTCYPFNALIAGGSLRYVVTASLVSK</sequence>
<evidence type="ECO:0000256" key="1">
    <source>
        <dbReference type="ARBA" id="ARBA00022801"/>
    </source>
</evidence>
<dbReference type="NCBIfam" id="TIGR01076">
    <property type="entry name" value="sortase_fam"/>
    <property type="match status" value="1"/>
</dbReference>
<evidence type="ECO:0000313" key="2">
    <source>
        <dbReference type="EMBL" id="SFV80614.1"/>
    </source>
</evidence>
<protein>
    <submittedName>
        <fullName evidence="2">LPXTG-site transpeptidase family protein</fullName>
    </submittedName>
</protein>
<dbReference type="InterPro" id="IPR022445">
    <property type="entry name" value="Sortase_proteobact_type"/>
</dbReference>
<keyword evidence="1" id="KW-0378">Hydrolase</keyword>
<dbReference type="InterPro" id="IPR023365">
    <property type="entry name" value="Sortase_dom-sf"/>
</dbReference>
<dbReference type="CDD" id="cd05828">
    <property type="entry name" value="Sortase_D_1"/>
    <property type="match status" value="1"/>
</dbReference>